<dbReference type="InterPro" id="IPR011687">
    <property type="entry name" value="Nop53/GLTSCR2"/>
</dbReference>
<dbReference type="GO" id="GO:0005654">
    <property type="term" value="C:nucleoplasm"/>
    <property type="evidence" value="ECO:0007669"/>
    <property type="project" value="UniProtKB-SubCell"/>
</dbReference>
<evidence type="ECO:0000256" key="4">
    <source>
        <dbReference type="ARBA" id="ARBA00023242"/>
    </source>
</evidence>
<feature type="region of interest" description="Disordered" evidence="7">
    <location>
        <begin position="290"/>
        <end position="316"/>
    </location>
</feature>
<protein>
    <recommendedName>
        <fullName evidence="2 5">Ribosome biogenesis protein NOP53</fullName>
    </recommendedName>
</protein>
<reference evidence="8 9" key="1">
    <citation type="submission" date="2016-06" db="EMBL/GenBank/DDBJ databases">
        <title>Evolution of pathogenesis and genome organization in the Tremellales.</title>
        <authorList>
            <person name="Cuomo C."/>
            <person name="Litvintseva A."/>
            <person name="Heitman J."/>
            <person name="Chen Y."/>
            <person name="Sun S."/>
            <person name="Springer D."/>
            <person name="Dromer F."/>
            <person name="Young S."/>
            <person name="Zeng Q."/>
            <person name="Chapman S."/>
            <person name="Gujja S."/>
            <person name="Saif S."/>
            <person name="Birren B."/>
        </authorList>
    </citation>
    <scope>NUCLEOTIDE SEQUENCE [LARGE SCALE GENOMIC DNA]</scope>
    <source>
        <strain evidence="8 9">ATCC 28783</strain>
    </source>
</reference>
<dbReference type="AlphaFoldDB" id="A0A4Q1BL28"/>
<proteinExistence type="inferred from homology"/>
<comment type="subcellular location">
    <subcellularLocation>
        <location evidence="5">Nucleus</location>
        <location evidence="5">Nucleolus</location>
    </subcellularLocation>
    <subcellularLocation>
        <location evidence="5">Nucleus</location>
        <location evidence="5">Nucleoplasm</location>
    </subcellularLocation>
</comment>
<evidence type="ECO:0000256" key="5">
    <source>
        <dbReference type="PIRNR" id="PIRNR017302"/>
    </source>
</evidence>
<feature type="compositionally biased region" description="Polar residues" evidence="7">
    <location>
        <begin position="1"/>
        <end position="10"/>
    </location>
</feature>
<comment type="function">
    <text evidence="5">May play a role in ribosome biogenesis.</text>
</comment>
<organism evidence="8 9">
    <name type="scientific">Tremella mesenterica</name>
    <name type="common">Jelly fungus</name>
    <dbReference type="NCBI Taxonomy" id="5217"/>
    <lineage>
        <taxon>Eukaryota</taxon>
        <taxon>Fungi</taxon>
        <taxon>Dikarya</taxon>
        <taxon>Basidiomycota</taxon>
        <taxon>Agaricomycotina</taxon>
        <taxon>Tremellomycetes</taxon>
        <taxon>Tremellales</taxon>
        <taxon>Tremellaceae</taxon>
        <taxon>Tremella</taxon>
    </lineage>
</organism>
<comment type="similarity">
    <text evidence="1 5">Belongs to the NOP53 family.</text>
</comment>
<dbReference type="InParanoid" id="A0A4Q1BL28"/>
<evidence type="ECO:0000256" key="7">
    <source>
        <dbReference type="SAM" id="MobiDB-lite"/>
    </source>
</evidence>
<dbReference type="PANTHER" id="PTHR14211">
    <property type="entry name" value="GLIOMA SUPPRESSOR CANDIDATE REGION GENE 2"/>
    <property type="match status" value="1"/>
</dbReference>
<feature type="coiled-coil region" evidence="6">
    <location>
        <begin position="320"/>
        <end position="347"/>
    </location>
</feature>
<dbReference type="PANTHER" id="PTHR14211:SF7">
    <property type="entry name" value="RIBOSOME BIOGENESIS PROTEIN NOP53"/>
    <property type="match status" value="1"/>
</dbReference>
<gene>
    <name evidence="8" type="ORF">M231_04335</name>
</gene>
<feature type="compositionally biased region" description="Polar residues" evidence="7">
    <location>
        <begin position="122"/>
        <end position="137"/>
    </location>
</feature>
<dbReference type="FunCoup" id="A0A4Q1BL28">
    <property type="interactions" value="366"/>
</dbReference>
<feature type="region of interest" description="Disordered" evidence="7">
    <location>
        <begin position="1"/>
        <end position="56"/>
    </location>
</feature>
<dbReference type="GO" id="GO:0008097">
    <property type="term" value="F:5S rRNA binding"/>
    <property type="evidence" value="ECO:0007669"/>
    <property type="project" value="TreeGrafter"/>
</dbReference>
<dbReference type="OrthoDB" id="5072at2759"/>
<keyword evidence="3 5" id="KW-0690">Ribosome biogenesis</keyword>
<sequence>MAPTSSSSKLRANKNKKIYTSLPSSIKPSVSAAELGVPSQPGQPSRKGKKAWRKNIDITDVEQSLEDARAEERLTGGPVRQKTDAELFVIDTVGDVQVAQKLRRASKPLRSLAVLSERSAVPSLTSRPSSHSHTGISKTEKARLRRLRDRLGPNSSGLSAPGTAPTSNLADVWDAVPSVPSVPGGFGEEAIAPPNIKPPRTIEKHRQIYLEAVEGERRVEVPDAGISYNPKAESHQRLLDLAVQEELDKLKREEEEKRLIEARGGVVESRPVPMIGDDYVDGMYVGSGEKNYETEEDEEDKPVKKLSGRKTKAQRNKAARVKEMARLAQLEKVRKRLEKDVGSAKSVAKQVEVKAKAAREAERLARIARHEKERLGLQGGEKVGKHKVKKGDVVVQLGEDLAETLRQVKPEGNLFKDRFMALQKKALVEPRVPQMPKKRRRKVIEYEKHAYKRFT</sequence>
<accession>A0A4Q1BL28</accession>
<dbReference type="GO" id="GO:0005730">
    <property type="term" value="C:nucleolus"/>
    <property type="evidence" value="ECO:0007669"/>
    <property type="project" value="UniProtKB-SubCell"/>
</dbReference>
<evidence type="ECO:0000313" key="8">
    <source>
        <dbReference type="EMBL" id="RXK38426.1"/>
    </source>
</evidence>
<evidence type="ECO:0000313" key="9">
    <source>
        <dbReference type="Proteomes" id="UP000289152"/>
    </source>
</evidence>
<feature type="region of interest" description="Disordered" evidence="7">
    <location>
        <begin position="118"/>
        <end position="142"/>
    </location>
</feature>
<dbReference type="OMA" id="TEKWTHK"/>
<dbReference type="VEuPathDB" id="FungiDB:TREMEDRAFT_67175"/>
<dbReference type="GO" id="GO:0000027">
    <property type="term" value="P:ribosomal large subunit assembly"/>
    <property type="evidence" value="ECO:0007669"/>
    <property type="project" value="UniProtKB-UniRule"/>
</dbReference>
<name>A0A4Q1BL28_TREME</name>
<evidence type="ECO:0000256" key="6">
    <source>
        <dbReference type="SAM" id="Coils"/>
    </source>
</evidence>
<dbReference type="Proteomes" id="UP000289152">
    <property type="component" value="Unassembled WGS sequence"/>
</dbReference>
<dbReference type="PIRSF" id="PIRSF017302">
    <property type="entry name" value="Gltscr2"/>
    <property type="match status" value="1"/>
</dbReference>
<evidence type="ECO:0000256" key="2">
    <source>
        <dbReference type="ARBA" id="ARBA00018339"/>
    </source>
</evidence>
<dbReference type="Pfam" id="PF07767">
    <property type="entry name" value="Nop53"/>
    <property type="match status" value="1"/>
</dbReference>
<feature type="compositionally biased region" description="Basic residues" evidence="7">
    <location>
        <begin position="304"/>
        <end position="316"/>
    </location>
</feature>
<evidence type="ECO:0000256" key="3">
    <source>
        <dbReference type="ARBA" id="ARBA00022517"/>
    </source>
</evidence>
<dbReference type="GO" id="GO:0006364">
    <property type="term" value="P:rRNA processing"/>
    <property type="evidence" value="ECO:0007669"/>
    <property type="project" value="TreeGrafter"/>
</dbReference>
<keyword evidence="4 5" id="KW-0539">Nucleus</keyword>
<keyword evidence="6" id="KW-0175">Coiled coil</keyword>
<dbReference type="EMBL" id="SDIL01000048">
    <property type="protein sequence ID" value="RXK38426.1"/>
    <property type="molecule type" value="Genomic_DNA"/>
</dbReference>
<dbReference type="STRING" id="5217.A0A4Q1BL28"/>
<comment type="caution">
    <text evidence="8">The sequence shown here is derived from an EMBL/GenBank/DDBJ whole genome shotgun (WGS) entry which is preliminary data.</text>
</comment>
<keyword evidence="9" id="KW-1185">Reference proteome</keyword>
<evidence type="ECO:0000256" key="1">
    <source>
        <dbReference type="ARBA" id="ARBA00008838"/>
    </source>
</evidence>